<evidence type="ECO:0000313" key="1">
    <source>
        <dbReference type="EMBL" id="KER24899.1"/>
    </source>
</evidence>
<gene>
    <name evidence="1" type="ORF">T265_07524</name>
</gene>
<dbReference type="AlphaFoldDB" id="A0A075AB92"/>
<organism evidence="1 2">
    <name type="scientific">Opisthorchis viverrini</name>
    <name type="common">Southeast Asian liver fluke</name>
    <dbReference type="NCBI Taxonomy" id="6198"/>
    <lineage>
        <taxon>Eukaryota</taxon>
        <taxon>Metazoa</taxon>
        <taxon>Spiralia</taxon>
        <taxon>Lophotrochozoa</taxon>
        <taxon>Platyhelminthes</taxon>
        <taxon>Trematoda</taxon>
        <taxon>Digenea</taxon>
        <taxon>Opisthorchiida</taxon>
        <taxon>Opisthorchiata</taxon>
        <taxon>Opisthorchiidae</taxon>
        <taxon>Opisthorchis</taxon>
    </lineage>
</organism>
<dbReference type="Proteomes" id="UP000054324">
    <property type="component" value="Unassembled WGS sequence"/>
</dbReference>
<protein>
    <submittedName>
        <fullName evidence="1">Uncharacterized protein</fullName>
    </submittedName>
</protein>
<accession>A0A075AB92</accession>
<dbReference type="KEGG" id="ovi:T265_07524"/>
<dbReference type="CTD" id="20321703"/>
<proteinExistence type="predicted"/>
<dbReference type="EMBL" id="KL596793">
    <property type="protein sequence ID" value="KER24899.1"/>
    <property type="molecule type" value="Genomic_DNA"/>
</dbReference>
<evidence type="ECO:0000313" key="2">
    <source>
        <dbReference type="Proteomes" id="UP000054324"/>
    </source>
</evidence>
<keyword evidence="2" id="KW-1185">Reference proteome</keyword>
<reference evidence="1 2" key="1">
    <citation type="submission" date="2013-11" db="EMBL/GenBank/DDBJ databases">
        <title>Opisthorchis viverrini - life in the bile duct.</title>
        <authorList>
            <person name="Young N.D."/>
            <person name="Nagarajan N."/>
            <person name="Lin S.J."/>
            <person name="Korhonen P.K."/>
            <person name="Jex A.R."/>
            <person name="Hall R.S."/>
            <person name="Safavi-Hemami H."/>
            <person name="Kaewkong W."/>
            <person name="Bertrand D."/>
            <person name="Gao S."/>
            <person name="Seet Q."/>
            <person name="Wongkham S."/>
            <person name="Teh B.T."/>
            <person name="Wongkham C."/>
            <person name="Intapan P.M."/>
            <person name="Maleewong W."/>
            <person name="Yang X."/>
            <person name="Hu M."/>
            <person name="Wang Z."/>
            <person name="Hofmann A."/>
            <person name="Sternberg P.W."/>
            <person name="Tan P."/>
            <person name="Wang J."/>
            <person name="Gasser R.B."/>
        </authorList>
    </citation>
    <scope>NUCLEOTIDE SEQUENCE [LARGE SCALE GENOMIC DNA]</scope>
</reference>
<sequence>MDGCPRQADYLTSPSLLKRLRQFVDKHFNIVSAASEASHRQVPVNAEIRSTSEFSTRSGNWVVEGNTLVSGGARRGKEESSTKLDRCSGKDMRELAQRSRGRVTRILEGVDWGRENWAVDGKISLSLPTTTGKVYANQDGRGMKNSMERVRIWEKREKRLIRDHAKGSASLMRLNILGAFDNRVNDIDNQAIEFLAGFGPLIVSSTSTRTMLCCDRLSKRLLNREKQKVRISKHTTATLSSNGRLNKPERDSAIALYASAEKHRVDLVKLLQNRELRVQKCPVESVPALKWGSRSNKAVDYFSPCAQTEQDERFSCRRVLHVKINAGHPPAFIFTSPSLYQQLSSSPWLADTEKEIGRFPGCSGIKFKIPKLFDDMSLIRTGAKLNSTRETVSPGDGIYKII</sequence>
<dbReference type="GeneID" id="20321703"/>
<name>A0A075AB92_OPIVI</name>
<dbReference type="RefSeq" id="XP_009171333.1">
    <property type="nucleotide sequence ID" value="XM_009173069.1"/>
</dbReference>